<organism evidence="3 4">
    <name type="scientific">Pseudonocardia thermophila</name>
    <dbReference type="NCBI Taxonomy" id="1848"/>
    <lineage>
        <taxon>Bacteria</taxon>
        <taxon>Bacillati</taxon>
        <taxon>Actinomycetota</taxon>
        <taxon>Actinomycetes</taxon>
        <taxon>Pseudonocardiales</taxon>
        <taxon>Pseudonocardiaceae</taxon>
        <taxon>Pseudonocardia</taxon>
    </lineage>
</organism>
<feature type="transmembrane region" description="Helical" evidence="2">
    <location>
        <begin position="43"/>
        <end position="70"/>
    </location>
</feature>
<proteinExistence type="predicted"/>
<evidence type="ECO:0008006" key="5">
    <source>
        <dbReference type="Google" id="ProtNLM"/>
    </source>
</evidence>
<evidence type="ECO:0000256" key="2">
    <source>
        <dbReference type="SAM" id="Phobius"/>
    </source>
</evidence>
<protein>
    <recommendedName>
        <fullName evidence="5">Alkaline shock response membrane anchor protein AmaP</fullName>
    </recommendedName>
</protein>
<keyword evidence="4" id="KW-1185">Reference proteome</keyword>
<accession>A0A1M6TYQ8</accession>
<feature type="region of interest" description="Disordered" evidence="1">
    <location>
        <begin position="1"/>
        <end position="22"/>
    </location>
</feature>
<gene>
    <name evidence="3" type="ORF">SAMN05443637_10926</name>
</gene>
<dbReference type="RefSeq" id="WP_234997223.1">
    <property type="nucleotide sequence ID" value="NZ_FRAP01000009.1"/>
</dbReference>
<dbReference type="STRING" id="1848.SAMN05443637_10926"/>
<dbReference type="Proteomes" id="UP000184363">
    <property type="component" value="Unassembled WGS sequence"/>
</dbReference>
<reference evidence="3 4" key="1">
    <citation type="submission" date="2016-11" db="EMBL/GenBank/DDBJ databases">
        <authorList>
            <person name="Jaros S."/>
            <person name="Januszkiewicz K."/>
            <person name="Wedrychowicz H."/>
        </authorList>
    </citation>
    <scope>NUCLEOTIDE SEQUENCE [LARGE SCALE GENOMIC DNA]</scope>
    <source>
        <strain evidence="3 4">DSM 43832</strain>
    </source>
</reference>
<keyword evidence="2" id="KW-1133">Transmembrane helix</keyword>
<keyword evidence="2" id="KW-0472">Membrane</keyword>
<evidence type="ECO:0000256" key="1">
    <source>
        <dbReference type="SAM" id="MobiDB-lite"/>
    </source>
</evidence>
<dbReference type="EMBL" id="FRAP01000009">
    <property type="protein sequence ID" value="SHK62014.1"/>
    <property type="molecule type" value="Genomic_DNA"/>
</dbReference>
<sequence>MTSEPTANTLDPGGDPPKRVPVDPALRRRSRAAVARSYVGDRVVAVVVGLLLIAAGVAVVLLSNGVFGVGRAARPVLDPMIVDWMTANPMAARLIAIASGIVLTVLGLVWAARAVRPEPHPDLPVEAGGDTEIVVLASAIGDAVAEQALGLPGVGKARARVVGTTRAPALRVTLWLADDSHVADVLEALQTRVLAPAKEALGLPALPVAVRLELDNPPPPPRVT</sequence>
<evidence type="ECO:0000313" key="3">
    <source>
        <dbReference type="EMBL" id="SHK62014.1"/>
    </source>
</evidence>
<evidence type="ECO:0000313" key="4">
    <source>
        <dbReference type="Proteomes" id="UP000184363"/>
    </source>
</evidence>
<dbReference type="AlphaFoldDB" id="A0A1M6TYQ8"/>
<name>A0A1M6TYQ8_PSETH</name>
<feature type="transmembrane region" description="Helical" evidence="2">
    <location>
        <begin position="90"/>
        <end position="111"/>
    </location>
</feature>
<keyword evidence="2" id="KW-0812">Transmembrane</keyword>
<dbReference type="NCBIfam" id="NF033218">
    <property type="entry name" value="anchor_AmaP"/>
    <property type="match status" value="1"/>
</dbReference>